<dbReference type="Proteomes" id="UP000598146">
    <property type="component" value="Unassembled WGS sequence"/>
</dbReference>
<organism evidence="2 3">
    <name type="scientific">Actinoplanes aureus</name>
    <dbReference type="NCBI Taxonomy" id="2792083"/>
    <lineage>
        <taxon>Bacteria</taxon>
        <taxon>Bacillati</taxon>
        <taxon>Actinomycetota</taxon>
        <taxon>Actinomycetes</taxon>
        <taxon>Micromonosporales</taxon>
        <taxon>Micromonosporaceae</taxon>
        <taxon>Actinoplanes</taxon>
    </lineage>
</organism>
<reference evidence="2" key="1">
    <citation type="submission" date="2020-11" db="EMBL/GenBank/DDBJ databases">
        <title>Isolation and identification of active actinomycetes.</title>
        <authorList>
            <person name="Sun X."/>
        </authorList>
    </citation>
    <scope>NUCLEOTIDE SEQUENCE</scope>
    <source>
        <strain evidence="2">NEAU-A11</strain>
    </source>
</reference>
<dbReference type="EMBL" id="JADQTO010000005">
    <property type="protein sequence ID" value="MBG0562356.1"/>
    <property type="molecule type" value="Genomic_DNA"/>
</dbReference>
<gene>
    <name evidence="2" type="ORF">I4J89_12865</name>
</gene>
<evidence type="ECO:0000313" key="3">
    <source>
        <dbReference type="Proteomes" id="UP000598146"/>
    </source>
</evidence>
<name>A0A931C7F5_9ACTN</name>
<dbReference type="AlphaFoldDB" id="A0A931C7F5"/>
<keyword evidence="1" id="KW-0472">Membrane</keyword>
<keyword evidence="1" id="KW-0812">Transmembrane</keyword>
<keyword evidence="3" id="KW-1185">Reference proteome</keyword>
<keyword evidence="1" id="KW-1133">Transmembrane helix</keyword>
<protein>
    <submittedName>
        <fullName evidence="2">Uncharacterized protein</fullName>
    </submittedName>
</protein>
<evidence type="ECO:0000313" key="2">
    <source>
        <dbReference type="EMBL" id="MBG0562356.1"/>
    </source>
</evidence>
<sequence>MPDVLLERGWQRWQEHFATAGVILLGVLAVLSFGLVVRARSADRAAPAVTTPALAEPTAAQLPIPLPSASPSMSVRPVNSIVTERVPIASTVDLAADGEIDWVHWGEQGRYTLERKADGDFVILEGTPDETRTKVTNSPQRYRWTGGSPLAQATGVTSGVRTCGAGKGFTLTAPATTERTTLRLYLGVSSGRGRLQASLSTGGEIYTDRWAQRGTGLSTAAYTLNYRATGAGKISVQWITEESFGGDCGGVVLFAAALR</sequence>
<accession>A0A931C7F5</accession>
<evidence type="ECO:0000256" key="1">
    <source>
        <dbReference type="SAM" id="Phobius"/>
    </source>
</evidence>
<proteinExistence type="predicted"/>
<comment type="caution">
    <text evidence="2">The sequence shown here is derived from an EMBL/GenBank/DDBJ whole genome shotgun (WGS) entry which is preliminary data.</text>
</comment>
<feature type="transmembrane region" description="Helical" evidence="1">
    <location>
        <begin position="16"/>
        <end position="37"/>
    </location>
</feature>